<sequence>MSTHLGNHWALFVSILWESKWYFYDSYRNPTHRETLTSLTFSANKIDWEKCQDWQRMMPKFRAELANEMIRTFYDGCSKGLVQHEDSSSKGGCPG</sequence>
<name>A0ABR2N5P6_9ASPA</name>
<evidence type="ECO:0008006" key="3">
    <source>
        <dbReference type="Google" id="ProtNLM"/>
    </source>
</evidence>
<accession>A0ABR2N5P6</accession>
<evidence type="ECO:0000313" key="1">
    <source>
        <dbReference type="EMBL" id="KAK8971448.1"/>
    </source>
</evidence>
<proteinExistence type="predicted"/>
<dbReference type="SUPFAM" id="SSF54001">
    <property type="entry name" value="Cysteine proteinases"/>
    <property type="match status" value="1"/>
</dbReference>
<dbReference type="InterPro" id="IPR038765">
    <property type="entry name" value="Papain-like_cys_pep_sf"/>
</dbReference>
<gene>
    <name evidence="1" type="ORF">KSP40_PGU004565</name>
</gene>
<keyword evidence="2" id="KW-1185">Reference proteome</keyword>
<protein>
    <recommendedName>
        <fullName evidence="3">Ubiquitin-like protease family profile domain-containing protein</fullName>
    </recommendedName>
</protein>
<reference evidence="1 2" key="1">
    <citation type="journal article" date="2022" name="Nat. Plants">
        <title>Genomes of leafy and leafless Platanthera orchids illuminate the evolution of mycoheterotrophy.</title>
        <authorList>
            <person name="Li M.H."/>
            <person name="Liu K.W."/>
            <person name="Li Z."/>
            <person name="Lu H.C."/>
            <person name="Ye Q.L."/>
            <person name="Zhang D."/>
            <person name="Wang J.Y."/>
            <person name="Li Y.F."/>
            <person name="Zhong Z.M."/>
            <person name="Liu X."/>
            <person name="Yu X."/>
            <person name="Liu D.K."/>
            <person name="Tu X.D."/>
            <person name="Liu B."/>
            <person name="Hao Y."/>
            <person name="Liao X.Y."/>
            <person name="Jiang Y.T."/>
            <person name="Sun W.H."/>
            <person name="Chen J."/>
            <person name="Chen Y.Q."/>
            <person name="Ai Y."/>
            <person name="Zhai J.W."/>
            <person name="Wu S.S."/>
            <person name="Zhou Z."/>
            <person name="Hsiao Y.Y."/>
            <person name="Wu W.L."/>
            <person name="Chen Y.Y."/>
            <person name="Lin Y.F."/>
            <person name="Hsu J.L."/>
            <person name="Li C.Y."/>
            <person name="Wang Z.W."/>
            <person name="Zhao X."/>
            <person name="Zhong W.Y."/>
            <person name="Ma X.K."/>
            <person name="Ma L."/>
            <person name="Huang J."/>
            <person name="Chen G.Z."/>
            <person name="Huang M.Z."/>
            <person name="Huang L."/>
            <person name="Peng D.H."/>
            <person name="Luo Y.B."/>
            <person name="Zou S.Q."/>
            <person name="Chen S.P."/>
            <person name="Lan S."/>
            <person name="Tsai W.C."/>
            <person name="Van de Peer Y."/>
            <person name="Liu Z.J."/>
        </authorList>
    </citation>
    <scope>NUCLEOTIDE SEQUENCE [LARGE SCALE GENOMIC DNA]</scope>
    <source>
        <strain evidence="1">Lor288</strain>
    </source>
</reference>
<evidence type="ECO:0000313" key="2">
    <source>
        <dbReference type="Proteomes" id="UP001412067"/>
    </source>
</evidence>
<organism evidence="1 2">
    <name type="scientific">Platanthera guangdongensis</name>
    <dbReference type="NCBI Taxonomy" id="2320717"/>
    <lineage>
        <taxon>Eukaryota</taxon>
        <taxon>Viridiplantae</taxon>
        <taxon>Streptophyta</taxon>
        <taxon>Embryophyta</taxon>
        <taxon>Tracheophyta</taxon>
        <taxon>Spermatophyta</taxon>
        <taxon>Magnoliopsida</taxon>
        <taxon>Liliopsida</taxon>
        <taxon>Asparagales</taxon>
        <taxon>Orchidaceae</taxon>
        <taxon>Orchidoideae</taxon>
        <taxon>Orchideae</taxon>
        <taxon>Orchidinae</taxon>
        <taxon>Platanthera</taxon>
    </lineage>
</organism>
<dbReference type="Proteomes" id="UP001412067">
    <property type="component" value="Unassembled WGS sequence"/>
</dbReference>
<comment type="caution">
    <text evidence="1">The sequence shown here is derived from an EMBL/GenBank/DDBJ whole genome shotgun (WGS) entry which is preliminary data.</text>
</comment>
<dbReference type="EMBL" id="JBBWWR010000001">
    <property type="protein sequence ID" value="KAK8971448.1"/>
    <property type="molecule type" value="Genomic_DNA"/>
</dbReference>